<keyword evidence="2" id="KW-0547">Nucleotide-binding</keyword>
<evidence type="ECO:0000259" key="4">
    <source>
        <dbReference type="PROSITE" id="PS50893"/>
    </source>
</evidence>
<keyword evidence="1" id="KW-0813">Transport</keyword>
<keyword evidence="3" id="KW-0067">ATP-binding</keyword>
<dbReference type="GO" id="GO:0005524">
    <property type="term" value="F:ATP binding"/>
    <property type="evidence" value="ECO:0007669"/>
    <property type="project" value="UniProtKB-KW"/>
</dbReference>
<dbReference type="HOGENOM" id="CLU_000604_1_2_2"/>
<dbReference type="GO" id="GO:0016887">
    <property type="term" value="F:ATP hydrolysis activity"/>
    <property type="evidence" value="ECO:0007669"/>
    <property type="project" value="InterPro"/>
</dbReference>
<name>A0A075WDR0_ARCFL</name>
<dbReference type="PROSITE" id="PS50893">
    <property type="entry name" value="ABC_TRANSPORTER_2"/>
    <property type="match status" value="1"/>
</dbReference>
<organism evidence="5 6">
    <name type="scientific">Archaeoglobus fulgidus DSM 8774</name>
    <dbReference type="NCBI Taxonomy" id="1344584"/>
    <lineage>
        <taxon>Archaea</taxon>
        <taxon>Methanobacteriati</taxon>
        <taxon>Methanobacteriota</taxon>
        <taxon>Archaeoglobi</taxon>
        <taxon>Archaeoglobales</taxon>
        <taxon>Archaeoglobaceae</taxon>
        <taxon>Archaeoglobus</taxon>
    </lineage>
</organism>
<evidence type="ECO:0000256" key="3">
    <source>
        <dbReference type="ARBA" id="ARBA00022840"/>
    </source>
</evidence>
<feature type="domain" description="ABC transporter" evidence="4">
    <location>
        <begin position="2"/>
        <end position="212"/>
    </location>
</feature>
<gene>
    <name evidence="5" type="ORF">AFULGI_00010490</name>
</gene>
<dbReference type="InterPro" id="IPR017871">
    <property type="entry name" value="ABC_transporter-like_CS"/>
</dbReference>
<dbReference type="RefSeq" id="WP_048096519.1">
    <property type="nucleotide sequence ID" value="NZ_CP006577.1"/>
</dbReference>
<proteinExistence type="predicted"/>
<dbReference type="InterPro" id="IPR027417">
    <property type="entry name" value="P-loop_NTPase"/>
</dbReference>
<evidence type="ECO:0000313" key="5">
    <source>
        <dbReference type="EMBL" id="AIG97832.1"/>
    </source>
</evidence>
<reference evidence="5 6" key="1">
    <citation type="submission" date="2013-07" db="EMBL/GenBank/DDBJ databases">
        <title>Genome of Archaeoglobus fulgidus.</title>
        <authorList>
            <person name="Fiebig A."/>
            <person name="Birkeland N.-K."/>
        </authorList>
    </citation>
    <scope>NUCLEOTIDE SEQUENCE [LARGE SCALE GENOMIC DNA]</scope>
    <source>
        <strain evidence="5 6">DSM 8774</strain>
    </source>
</reference>
<dbReference type="GO" id="GO:0005886">
    <property type="term" value="C:plasma membrane"/>
    <property type="evidence" value="ECO:0007669"/>
    <property type="project" value="TreeGrafter"/>
</dbReference>
<dbReference type="GeneID" id="24794560"/>
<dbReference type="InterPro" id="IPR051120">
    <property type="entry name" value="ABC_AA/LPS_Transport"/>
</dbReference>
<dbReference type="Proteomes" id="UP000028501">
    <property type="component" value="Chromosome"/>
</dbReference>
<protein>
    <submittedName>
        <fullName evidence="5">ABC-type branched-chain amino acid transport system, ATPase component</fullName>
    </submittedName>
</protein>
<accession>A0A075WDR0</accession>
<dbReference type="PANTHER" id="PTHR45772">
    <property type="entry name" value="CONSERVED COMPONENT OF ABC TRANSPORTER FOR NATURAL AMINO ACIDS-RELATED"/>
    <property type="match status" value="1"/>
</dbReference>
<dbReference type="InterPro" id="IPR003439">
    <property type="entry name" value="ABC_transporter-like_ATP-bd"/>
</dbReference>
<evidence type="ECO:0000256" key="2">
    <source>
        <dbReference type="ARBA" id="ARBA00022741"/>
    </source>
</evidence>
<dbReference type="SUPFAM" id="SSF52540">
    <property type="entry name" value="P-loop containing nucleoside triphosphate hydrolases"/>
    <property type="match status" value="1"/>
</dbReference>
<dbReference type="Pfam" id="PF00005">
    <property type="entry name" value="ABC_tran"/>
    <property type="match status" value="1"/>
</dbReference>
<sequence length="212" mass="23625">MLRVIDLSKVYNGNVVLRGINLEVEGFVGIFGPNGSGKSTLLKIIAGLEKPTCGRIIFEEKDITAMKAEKIARMGISMVFQISRPFKNLSVVENIATPLLLSKSYREAMERAGEICEFVGLNALKEERAEKLSQGELRLLEIGRALAMQPKLLLLDEPFSGLDVENARRVRRILRKIKKEGVSALITAHRMKLLRDLADRSYEMRGGKLAEG</sequence>
<dbReference type="Gene3D" id="3.40.50.300">
    <property type="entry name" value="P-loop containing nucleotide triphosphate hydrolases"/>
    <property type="match status" value="1"/>
</dbReference>
<evidence type="ECO:0000313" key="6">
    <source>
        <dbReference type="Proteomes" id="UP000028501"/>
    </source>
</evidence>
<dbReference type="AlphaFoldDB" id="A0A075WDR0"/>
<dbReference type="EMBL" id="CP006577">
    <property type="protein sequence ID" value="AIG97832.1"/>
    <property type="molecule type" value="Genomic_DNA"/>
</dbReference>
<dbReference type="InterPro" id="IPR003593">
    <property type="entry name" value="AAA+_ATPase"/>
</dbReference>
<dbReference type="SMART" id="SM00382">
    <property type="entry name" value="AAA"/>
    <property type="match status" value="1"/>
</dbReference>
<evidence type="ECO:0000256" key="1">
    <source>
        <dbReference type="ARBA" id="ARBA00022448"/>
    </source>
</evidence>
<dbReference type="KEGG" id="afg:AFULGI_00010490"/>
<dbReference type="PROSITE" id="PS00211">
    <property type="entry name" value="ABC_TRANSPORTER_1"/>
    <property type="match status" value="1"/>
</dbReference>